<keyword evidence="3 5" id="KW-1133">Transmembrane helix</keyword>
<reference evidence="6 7" key="1">
    <citation type="journal article" date="2024" name="BMC Genomics">
        <title>Genome assembly of redclaw crayfish (Cherax quadricarinatus) provides insights into its immune adaptation and hypoxia tolerance.</title>
        <authorList>
            <person name="Liu Z."/>
            <person name="Zheng J."/>
            <person name="Li H."/>
            <person name="Fang K."/>
            <person name="Wang S."/>
            <person name="He J."/>
            <person name="Zhou D."/>
            <person name="Weng S."/>
            <person name="Chi M."/>
            <person name="Gu Z."/>
            <person name="He J."/>
            <person name="Li F."/>
            <person name="Wang M."/>
        </authorList>
    </citation>
    <scope>NUCLEOTIDE SEQUENCE [LARGE SCALE GENOMIC DNA]</scope>
    <source>
        <strain evidence="6">ZL_2023a</strain>
    </source>
</reference>
<dbReference type="GO" id="GO:0022857">
    <property type="term" value="F:transmembrane transporter activity"/>
    <property type="evidence" value="ECO:0007669"/>
    <property type="project" value="TreeGrafter"/>
</dbReference>
<sequence>MASERDDIPILSGDSETEQNIESIDAIDIASSSCLDERIIGVEENREQGCCTKVKNALRGITTEPIIFLNVLGWTVQSSVTTNLLLFKVCIEQQYDNITCANLTAYPEEEEVVQKIVTTINMYIDLVTNIPAVFFVLFLGSWSDKHGRKIPLMFPLIGSFLSTVIYFVLLILHTCTPSENLTGLTASIFS</sequence>
<dbReference type="AlphaFoldDB" id="A0AAW0Y7N0"/>
<proteinExistence type="predicted"/>
<protein>
    <recommendedName>
        <fullName evidence="8">Proton-coupled folate transporter</fullName>
    </recommendedName>
</protein>
<evidence type="ECO:0000256" key="4">
    <source>
        <dbReference type="ARBA" id="ARBA00023136"/>
    </source>
</evidence>
<dbReference type="PANTHER" id="PTHR23507:SF1">
    <property type="entry name" value="FI18259P1-RELATED"/>
    <property type="match status" value="1"/>
</dbReference>
<evidence type="ECO:0000313" key="7">
    <source>
        <dbReference type="Proteomes" id="UP001445076"/>
    </source>
</evidence>
<evidence type="ECO:0000256" key="5">
    <source>
        <dbReference type="SAM" id="Phobius"/>
    </source>
</evidence>
<evidence type="ECO:0000256" key="2">
    <source>
        <dbReference type="ARBA" id="ARBA00022692"/>
    </source>
</evidence>
<name>A0AAW0Y7N0_CHEQU</name>
<comment type="subcellular location">
    <subcellularLocation>
        <location evidence="1">Membrane</location>
        <topology evidence="1">Multi-pass membrane protein</topology>
    </subcellularLocation>
</comment>
<evidence type="ECO:0000256" key="3">
    <source>
        <dbReference type="ARBA" id="ARBA00022989"/>
    </source>
</evidence>
<gene>
    <name evidence="6" type="ORF">OTU49_016277</name>
</gene>
<dbReference type="GO" id="GO:0016020">
    <property type="term" value="C:membrane"/>
    <property type="evidence" value="ECO:0007669"/>
    <property type="project" value="UniProtKB-SubCell"/>
</dbReference>
<dbReference type="PANTHER" id="PTHR23507">
    <property type="entry name" value="ZGC:174356"/>
    <property type="match status" value="1"/>
</dbReference>
<dbReference type="InterPro" id="IPR036259">
    <property type="entry name" value="MFS_trans_sf"/>
</dbReference>
<organism evidence="6 7">
    <name type="scientific">Cherax quadricarinatus</name>
    <name type="common">Australian red claw crayfish</name>
    <dbReference type="NCBI Taxonomy" id="27406"/>
    <lineage>
        <taxon>Eukaryota</taxon>
        <taxon>Metazoa</taxon>
        <taxon>Ecdysozoa</taxon>
        <taxon>Arthropoda</taxon>
        <taxon>Crustacea</taxon>
        <taxon>Multicrustacea</taxon>
        <taxon>Malacostraca</taxon>
        <taxon>Eumalacostraca</taxon>
        <taxon>Eucarida</taxon>
        <taxon>Decapoda</taxon>
        <taxon>Pleocyemata</taxon>
        <taxon>Astacidea</taxon>
        <taxon>Parastacoidea</taxon>
        <taxon>Parastacidae</taxon>
        <taxon>Cherax</taxon>
    </lineage>
</organism>
<feature type="transmembrane region" description="Helical" evidence="5">
    <location>
        <begin position="122"/>
        <end position="140"/>
    </location>
</feature>
<dbReference type="Gene3D" id="1.20.1250.20">
    <property type="entry name" value="MFS general substrate transporter like domains"/>
    <property type="match status" value="1"/>
</dbReference>
<feature type="transmembrane region" description="Helical" evidence="5">
    <location>
        <begin position="152"/>
        <end position="172"/>
    </location>
</feature>
<keyword evidence="7" id="KW-1185">Reference proteome</keyword>
<evidence type="ECO:0000256" key="1">
    <source>
        <dbReference type="ARBA" id="ARBA00004141"/>
    </source>
</evidence>
<accession>A0AAW0Y7N0</accession>
<dbReference type="SUPFAM" id="SSF103473">
    <property type="entry name" value="MFS general substrate transporter"/>
    <property type="match status" value="1"/>
</dbReference>
<evidence type="ECO:0008006" key="8">
    <source>
        <dbReference type="Google" id="ProtNLM"/>
    </source>
</evidence>
<evidence type="ECO:0000313" key="6">
    <source>
        <dbReference type="EMBL" id="KAK8748023.1"/>
    </source>
</evidence>
<keyword evidence="4 5" id="KW-0472">Membrane</keyword>
<dbReference type="EMBL" id="JARKIK010000013">
    <property type="protein sequence ID" value="KAK8748023.1"/>
    <property type="molecule type" value="Genomic_DNA"/>
</dbReference>
<keyword evidence="2 5" id="KW-0812">Transmembrane</keyword>
<dbReference type="Proteomes" id="UP001445076">
    <property type="component" value="Unassembled WGS sequence"/>
</dbReference>
<comment type="caution">
    <text evidence="6">The sequence shown here is derived from an EMBL/GenBank/DDBJ whole genome shotgun (WGS) entry which is preliminary data.</text>
</comment>